<name>G2LGB9_CHLTF</name>
<evidence type="ECO:0000313" key="1">
    <source>
        <dbReference type="EMBL" id="AEP12632.1"/>
    </source>
</evidence>
<dbReference type="RefSeq" id="WP_014100369.1">
    <property type="nucleotide sequence ID" value="NC_016024.1"/>
</dbReference>
<sequence length="369" mass="43105">MIPLTFEQADALFRQDKLNQLVADPDGRRFLKLRSMSRPEYLECLFKSAGIERPNIGSRQLFATAFSAEISVATIETCIREIYREERERRLANEAELVNQLYRVQEFNWGGLHQNSLEKTIVDNYVKKITNYEVLCQHIENELLTSMRSYVICSWYNHWTSIIIEDIFKVHKNVLPAVGLVKKIDFFVHDTPFDLKVTYLPEGYLSRKRKVARQRPELTLLKQAARENGIPIAADLADAALLQDLWTKVSDHPSSTCKELVAELQNFRNELVAEIEQDPTDVIRWLYENQGERRFDASNRLFLLLVDQRNYFDSWKLKRAKPLMEKKINAYLNSCGNSPGQRIEFDWKGERYSTVSDVIVVRHDLAQQR</sequence>
<proteinExistence type="predicted"/>
<dbReference type="AlphaFoldDB" id="G2LGB9"/>
<dbReference type="REBASE" id="40630">
    <property type="entry name" value="CthBORF1885P"/>
</dbReference>
<keyword evidence="2" id="KW-1185">Reference proteome</keyword>
<dbReference type="OrthoDB" id="583603at2"/>
<accession>G2LGB9</accession>
<dbReference type="EMBL" id="CP002514">
    <property type="protein sequence ID" value="AEP12632.1"/>
    <property type="molecule type" value="Genomic_DNA"/>
</dbReference>
<evidence type="ECO:0000313" key="2">
    <source>
        <dbReference type="Proteomes" id="UP000006791"/>
    </source>
</evidence>
<organism evidence="1 2">
    <name type="scientific">Chloracidobacterium thermophilum (strain B)</name>
    <dbReference type="NCBI Taxonomy" id="981222"/>
    <lineage>
        <taxon>Bacteria</taxon>
        <taxon>Pseudomonadati</taxon>
        <taxon>Acidobacteriota</taxon>
        <taxon>Terriglobia</taxon>
        <taxon>Terriglobales</taxon>
        <taxon>Acidobacteriaceae</taxon>
        <taxon>Chloracidobacterium</taxon>
    </lineage>
</organism>
<dbReference type="STRING" id="981222.Cabther_A1886"/>
<dbReference type="HOGENOM" id="CLU_064062_0_0_0"/>
<dbReference type="Proteomes" id="UP000006791">
    <property type="component" value="Chromosome 1"/>
</dbReference>
<reference evidence="1 2" key="1">
    <citation type="journal article" date="2012" name="Environ. Microbiol.">
        <title>Complete genome of Candidatus Chloracidobacterium thermophilum, a chlorophyll-based photoheterotroph belonging to the phylum Acidobacteria.</title>
        <authorList>
            <person name="Garcia Costas A.M."/>
            <person name="Liu Z."/>
            <person name="Tomsho L.P."/>
            <person name="Schuster S.C."/>
            <person name="Ward D.M."/>
            <person name="Bryant D.A."/>
        </authorList>
    </citation>
    <scope>NUCLEOTIDE SEQUENCE [LARGE SCALE GENOMIC DNA]</scope>
    <source>
        <strain evidence="1 2">B</strain>
    </source>
</reference>
<protein>
    <submittedName>
        <fullName evidence="1">Uncharacterized protein</fullName>
    </submittedName>
</protein>
<gene>
    <name evidence="1" type="ordered locus">Cabther_A1886</name>
</gene>
<dbReference type="KEGG" id="ctm:Cabther_A1886"/>